<evidence type="ECO:0000313" key="3">
    <source>
        <dbReference type="Proteomes" id="UP000736787"/>
    </source>
</evidence>
<dbReference type="AlphaFoldDB" id="A0A8T1B2R4"/>
<feature type="region of interest" description="Disordered" evidence="1">
    <location>
        <begin position="24"/>
        <end position="52"/>
    </location>
</feature>
<protein>
    <submittedName>
        <fullName evidence="2">Uncharacterized protein</fullName>
    </submittedName>
</protein>
<feature type="region of interest" description="Disordered" evidence="1">
    <location>
        <begin position="79"/>
        <end position="141"/>
    </location>
</feature>
<name>A0A8T1B2R4_9STRA</name>
<organism evidence="2 3">
    <name type="scientific">Phytophthora cactorum</name>
    <dbReference type="NCBI Taxonomy" id="29920"/>
    <lineage>
        <taxon>Eukaryota</taxon>
        <taxon>Sar</taxon>
        <taxon>Stramenopiles</taxon>
        <taxon>Oomycota</taxon>
        <taxon>Peronosporomycetes</taxon>
        <taxon>Peronosporales</taxon>
        <taxon>Peronosporaceae</taxon>
        <taxon>Phytophthora</taxon>
    </lineage>
</organism>
<dbReference type="EMBL" id="RCMK01001391">
    <property type="protein sequence ID" value="KAG2895251.1"/>
    <property type="molecule type" value="Genomic_DNA"/>
</dbReference>
<dbReference type="VEuPathDB" id="FungiDB:PC110_g17956"/>
<evidence type="ECO:0000256" key="1">
    <source>
        <dbReference type="SAM" id="MobiDB-lite"/>
    </source>
</evidence>
<reference evidence="2" key="1">
    <citation type="submission" date="2018-10" db="EMBL/GenBank/DDBJ databases">
        <title>Effector identification in a new, highly contiguous assembly of the strawberry crown rot pathogen Phytophthora cactorum.</title>
        <authorList>
            <person name="Armitage A.D."/>
            <person name="Nellist C.F."/>
            <person name="Bates H."/>
            <person name="Vickerstaff R.J."/>
            <person name="Harrison R.J."/>
        </authorList>
    </citation>
    <scope>NUCLEOTIDE SEQUENCE</scope>
    <source>
        <strain evidence="2">4040</strain>
    </source>
</reference>
<accession>A0A8T1B2R4</accession>
<evidence type="ECO:0000313" key="2">
    <source>
        <dbReference type="EMBL" id="KAG2895251.1"/>
    </source>
</evidence>
<sequence>MCPQFERMKAIFGEKANVTPSATLELGVPSGASDGGDSDSSETLAARYDDEWGDNDELTYVPSALSPFLPLKSTSLPGACALRQTPQREHGESTASKAKRKEPPSKKKKAANLLKSSKHQKLDESSSKKAGPRICEEILMR</sequence>
<proteinExistence type="predicted"/>
<comment type="caution">
    <text evidence="2">The sequence shown here is derived from an EMBL/GenBank/DDBJ whole genome shotgun (WGS) entry which is preliminary data.</text>
</comment>
<dbReference type="Proteomes" id="UP000736787">
    <property type="component" value="Unassembled WGS sequence"/>
</dbReference>
<gene>
    <name evidence="2" type="ORF">PC117_g23290</name>
</gene>